<feature type="transmembrane region" description="Helical" evidence="6">
    <location>
        <begin position="311"/>
        <end position="331"/>
    </location>
</feature>
<evidence type="ECO:0000256" key="3">
    <source>
        <dbReference type="ARBA" id="ARBA00022692"/>
    </source>
</evidence>
<evidence type="ECO:0000313" key="8">
    <source>
        <dbReference type="Proteomes" id="UP000286862"/>
    </source>
</evidence>
<evidence type="ECO:0000256" key="2">
    <source>
        <dbReference type="ARBA" id="ARBA00022475"/>
    </source>
</evidence>
<dbReference type="PANTHER" id="PTHR30250:SF26">
    <property type="entry name" value="PSMA PROTEIN"/>
    <property type="match status" value="1"/>
</dbReference>
<organism evidence="7 8">
    <name type="scientific">Candidatus Electrothrix marina</name>
    <dbReference type="NCBI Taxonomy" id="1859130"/>
    <lineage>
        <taxon>Bacteria</taxon>
        <taxon>Pseudomonadati</taxon>
        <taxon>Thermodesulfobacteriota</taxon>
        <taxon>Desulfobulbia</taxon>
        <taxon>Desulfobulbales</taxon>
        <taxon>Desulfobulbaceae</taxon>
        <taxon>Candidatus Electrothrix</taxon>
    </lineage>
</organism>
<dbReference type="EMBL" id="MTKQ01000002">
    <property type="protein sequence ID" value="RWX49419.1"/>
    <property type="molecule type" value="Genomic_DNA"/>
</dbReference>
<feature type="transmembrane region" description="Helical" evidence="6">
    <location>
        <begin position="231"/>
        <end position="248"/>
    </location>
</feature>
<keyword evidence="2" id="KW-1003">Cell membrane</keyword>
<feature type="transmembrane region" description="Helical" evidence="6">
    <location>
        <begin position="122"/>
        <end position="140"/>
    </location>
</feature>
<feature type="transmembrane region" description="Helical" evidence="6">
    <location>
        <begin position="351"/>
        <end position="370"/>
    </location>
</feature>
<dbReference type="Pfam" id="PF01943">
    <property type="entry name" value="Polysacc_synt"/>
    <property type="match status" value="1"/>
</dbReference>
<feature type="transmembrane region" description="Helical" evidence="6">
    <location>
        <begin position="409"/>
        <end position="427"/>
    </location>
</feature>
<keyword evidence="3 6" id="KW-0812">Transmembrane</keyword>
<comment type="caution">
    <text evidence="7">The sequence shown here is derived from an EMBL/GenBank/DDBJ whole genome shotgun (WGS) entry which is preliminary data.</text>
</comment>
<feature type="transmembrane region" description="Helical" evidence="6">
    <location>
        <begin position="472"/>
        <end position="494"/>
    </location>
</feature>
<keyword evidence="4 6" id="KW-1133">Transmembrane helix</keyword>
<proteinExistence type="predicted"/>
<dbReference type="GO" id="GO:0005886">
    <property type="term" value="C:plasma membrane"/>
    <property type="evidence" value="ECO:0007669"/>
    <property type="project" value="UniProtKB-SubCell"/>
</dbReference>
<dbReference type="Proteomes" id="UP000286862">
    <property type="component" value="Unassembled WGS sequence"/>
</dbReference>
<dbReference type="AlphaFoldDB" id="A0A3S3UDQ6"/>
<feature type="transmembrane region" description="Helical" evidence="6">
    <location>
        <begin position="152"/>
        <end position="176"/>
    </location>
</feature>
<evidence type="ECO:0000313" key="7">
    <source>
        <dbReference type="EMBL" id="RWX49419.1"/>
    </source>
</evidence>
<evidence type="ECO:0000256" key="5">
    <source>
        <dbReference type="ARBA" id="ARBA00023136"/>
    </source>
</evidence>
<evidence type="ECO:0000256" key="6">
    <source>
        <dbReference type="SAM" id="Phobius"/>
    </source>
</evidence>
<accession>A0A3S3UDQ6</accession>
<evidence type="ECO:0000256" key="4">
    <source>
        <dbReference type="ARBA" id="ARBA00022989"/>
    </source>
</evidence>
<name>A0A3S3UDQ6_9BACT</name>
<feature type="transmembrane region" description="Helical" evidence="6">
    <location>
        <begin position="182"/>
        <end position="199"/>
    </location>
</feature>
<feature type="transmembrane region" description="Helical" evidence="6">
    <location>
        <begin position="382"/>
        <end position="403"/>
    </location>
</feature>
<keyword evidence="5 6" id="KW-0472">Membrane</keyword>
<feature type="transmembrane region" description="Helical" evidence="6">
    <location>
        <begin position="268"/>
        <end position="290"/>
    </location>
</feature>
<dbReference type="InterPro" id="IPR002797">
    <property type="entry name" value="Polysacc_synth"/>
</dbReference>
<protein>
    <submittedName>
        <fullName evidence="7">Membrane protein involved in the export of O-antigen and teichoic acid</fullName>
    </submittedName>
</protein>
<evidence type="ECO:0000256" key="1">
    <source>
        <dbReference type="ARBA" id="ARBA00004651"/>
    </source>
</evidence>
<feature type="transmembrane region" description="Helical" evidence="6">
    <location>
        <begin position="7"/>
        <end position="29"/>
    </location>
</feature>
<dbReference type="PANTHER" id="PTHR30250">
    <property type="entry name" value="PST FAMILY PREDICTED COLANIC ACID TRANSPORTER"/>
    <property type="match status" value="1"/>
</dbReference>
<feature type="transmembrane region" description="Helical" evidence="6">
    <location>
        <begin position="41"/>
        <end position="62"/>
    </location>
</feature>
<feature type="transmembrane region" description="Helical" evidence="6">
    <location>
        <begin position="448"/>
        <end position="466"/>
    </location>
</feature>
<reference evidence="7 8" key="1">
    <citation type="submission" date="2017-01" db="EMBL/GenBank/DDBJ databases">
        <title>The cable genome- insights into the physiology and evolution of filamentous bacteria capable of sulfide oxidation via long distance electron transfer.</title>
        <authorList>
            <person name="Schreiber L."/>
            <person name="Bjerg J.T."/>
            <person name="Boggild A."/>
            <person name="Van De Vossenberg J."/>
            <person name="Meysman F."/>
            <person name="Nielsen L.P."/>
            <person name="Schramm A."/>
            <person name="Kjeldsen K.U."/>
        </authorList>
    </citation>
    <scope>NUCLEOTIDE SEQUENCE [LARGE SCALE GENOMIC DNA]</scope>
    <source>
        <strain evidence="7">A2</strain>
    </source>
</reference>
<feature type="transmembrane region" description="Helical" evidence="6">
    <location>
        <begin position="83"/>
        <end position="102"/>
    </location>
</feature>
<dbReference type="InterPro" id="IPR050833">
    <property type="entry name" value="Poly_Biosynth_Transport"/>
</dbReference>
<gene>
    <name evidence="7" type="ORF">VT99_10022</name>
</gene>
<comment type="subcellular location">
    <subcellularLocation>
        <location evidence="1">Cell membrane</location>
        <topology evidence="1">Multi-pass membrane protein</topology>
    </subcellularLocation>
</comment>
<sequence length="512" mass="58666">MSLKKNILANYVSQFSIAIIGVIMMPMYIKYMGVEAYGLVGFYIMIQAWTQLLDMGMTPTLLRETARYRGGGISLRTLRQLTRTLETIFFCFSFCIALIAFHCSNLVAKNWLNVEHLPLKEVQLSIILIVFAVLLRWISNLYRGIISGAEKFVWLAVYNTSISIARFIVILPVILWVNNGPVAFFTHQFLISLTEIILLKLKSRRLYLQDAGDEAKQGKIFFFHWKSLRSVLKFSSTIAFTTSIWAIVTQADKLILSKILTLTDYAYFTLAVLASSCIMLLSGTTGTALMPRFSKLNFENRKNEITVLYRLATLFTGALSIPVTLALIFFTKPILFIWTGDVEIAINTEQLLSLYSIGNGLLVFNSFPYYLQYANGNLKFHFLGSILFALFFLPLLFLLSFKYGVIGAGWSWLTINLIFFIAWIPYIHSQLYPKLHLKWLFNDILPSLAYCLPVAFTLNYFIIWPSSRTQTFFILLTSCIILLCSTMIPLLFSLKIIKLSHVQKQYEKYFAR</sequence>